<feature type="transmembrane region" description="Helical" evidence="14">
    <location>
        <begin position="136"/>
        <end position="161"/>
    </location>
</feature>
<feature type="binding site" evidence="13">
    <location>
        <position position="318"/>
    </location>
    <ligand>
        <name>K(+)</name>
        <dbReference type="ChEBI" id="CHEBI:29103"/>
    </ligand>
</feature>
<feature type="transmembrane region" description="Helical" evidence="14">
    <location>
        <begin position="182"/>
        <end position="203"/>
    </location>
</feature>
<feature type="transmembrane region" description="Helical" evidence="14">
    <location>
        <begin position="7"/>
        <end position="27"/>
    </location>
</feature>
<sequence>MHIGTTLRVLGILLMLFSSTMLVPLVIGLIADDHTVEGFLVALSITFFSGLAMWLPARASRHELRIRDGFLITSLFWTVLGLFGALPFAFEDALDLSPTEAIFESISGLTTTGATVITGLDSLPHSILIYRQMLQWLGGIGIIVVAVAVLPMLGIGGMQLYRAEIPGPTKDSKLTPRITETAKALFSVYLALTVVCALCYHLAGMSTFDAIAHAFSTVAIGGFSTHDTSMAWFESNTILLICSVFMCISAMNFGLHYLAWRRRSLRHYLGDSETKFFSSIVLVCIAITCGYLILSGVIAPEDALVHGLFQAISITTTTGFASENFALWPTFLPVMLLMFSFMGGCVGSTGGGIKAMRLMLIFKQGIRELKQLVHPQAVIPLKMGKRRVDAAVVSAVWSFFAVYMFSFITILLLLMGTGMDFITAFSAVAASLNNLGPGLGDVAANYAGISETAKGLLCFAMLLGRLEVFTLLVLFTPMFWRL</sequence>
<dbReference type="Pfam" id="PF02386">
    <property type="entry name" value="TrkH"/>
    <property type="match status" value="1"/>
</dbReference>
<evidence type="ECO:0000256" key="5">
    <source>
        <dbReference type="ARBA" id="ARBA00022519"/>
    </source>
</evidence>
<dbReference type="GO" id="GO:0046872">
    <property type="term" value="F:metal ion binding"/>
    <property type="evidence" value="ECO:0007669"/>
    <property type="project" value="UniProtKB-KW"/>
</dbReference>
<evidence type="ECO:0000256" key="7">
    <source>
        <dbReference type="ARBA" id="ARBA00022692"/>
    </source>
</evidence>
<evidence type="ECO:0000256" key="4">
    <source>
        <dbReference type="ARBA" id="ARBA00022475"/>
    </source>
</evidence>
<feature type="binding site" evidence="13">
    <location>
        <position position="317"/>
    </location>
    <ligand>
        <name>K(+)</name>
        <dbReference type="ChEBI" id="CHEBI:29103"/>
    </ligand>
</feature>
<evidence type="ECO:0000256" key="1">
    <source>
        <dbReference type="ARBA" id="ARBA00004429"/>
    </source>
</evidence>
<dbReference type="OrthoDB" id="9810952at2"/>
<evidence type="ECO:0000256" key="3">
    <source>
        <dbReference type="ARBA" id="ARBA00022448"/>
    </source>
</evidence>
<evidence type="ECO:0000313" key="15">
    <source>
        <dbReference type="EMBL" id="TXS92329.1"/>
    </source>
</evidence>
<feature type="transmembrane region" description="Helical" evidence="14">
    <location>
        <begin position="331"/>
        <end position="353"/>
    </location>
</feature>
<feature type="binding site" evidence="13">
    <location>
        <position position="112"/>
    </location>
    <ligand>
        <name>K(+)</name>
        <dbReference type="ChEBI" id="CHEBI:29103"/>
    </ligand>
</feature>
<evidence type="ECO:0000256" key="14">
    <source>
        <dbReference type="SAM" id="Phobius"/>
    </source>
</evidence>
<feature type="binding site" evidence="13">
    <location>
        <position position="435"/>
    </location>
    <ligand>
        <name>K(+)</name>
        <dbReference type="ChEBI" id="CHEBI:29103"/>
    </ligand>
</feature>
<feature type="transmembrane region" description="Helical" evidence="14">
    <location>
        <begin position="39"/>
        <end position="57"/>
    </location>
</feature>
<keyword evidence="4 12" id="KW-1003">Cell membrane</keyword>
<dbReference type="InterPro" id="IPR004772">
    <property type="entry name" value="TrkH"/>
</dbReference>
<evidence type="ECO:0000256" key="8">
    <source>
        <dbReference type="ARBA" id="ARBA00022958"/>
    </source>
</evidence>
<dbReference type="PANTHER" id="PTHR32024:SF2">
    <property type="entry name" value="TRK SYSTEM POTASSIUM UPTAKE PROTEIN TRKG-RELATED"/>
    <property type="match status" value="1"/>
</dbReference>
<keyword evidence="16" id="KW-1185">Reference proteome</keyword>
<feature type="transmembrane region" description="Helical" evidence="14">
    <location>
        <begin position="390"/>
        <end position="415"/>
    </location>
</feature>
<keyword evidence="7 14" id="KW-0812">Transmembrane</keyword>
<feature type="transmembrane region" description="Helical" evidence="14">
    <location>
        <begin position="421"/>
        <end position="444"/>
    </location>
</feature>
<keyword evidence="10 12" id="KW-0406">Ion transport</keyword>
<evidence type="ECO:0000256" key="2">
    <source>
        <dbReference type="ARBA" id="ARBA00009137"/>
    </source>
</evidence>
<feature type="transmembrane region" description="Helical" evidence="14">
    <location>
        <begin position="456"/>
        <end position="480"/>
    </location>
</feature>
<feature type="binding site" evidence="13">
    <location>
        <position position="220"/>
    </location>
    <ligand>
        <name>K(+)</name>
        <dbReference type="ChEBI" id="CHEBI:29103"/>
    </ligand>
</feature>
<protein>
    <recommendedName>
        <fullName evidence="12">Trk system potassium uptake protein</fullName>
    </recommendedName>
</protein>
<keyword evidence="13" id="KW-0479">Metal-binding</keyword>
<comment type="function">
    <text evidence="12">Low-affinity potassium transport system. Interacts with Trk system potassium uptake protein TrkA.</text>
</comment>
<comment type="subcellular location">
    <subcellularLocation>
        <location evidence="1 12">Cell inner membrane</location>
        <topology evidence="1 12">Multi-pass membrane protein</topology>
    </subcellularLocation>
</comment>
<dbReference type="InterPro" id="IPR003445">
    <property type="entry name" value="Cat_transpt"/>
</dbReference>
<feature type="transmembrane region" description="Helical" evidence="14">
    <location>
        <begin position="238"/>
        <end position="259"/>
    </location>
</feature>
<accession>A0A5C8ZWV0</accession>
<dbReference type="GO" id="GO:0005886">
    <property type="term" value="C:plasma membrane"/>
    <property type="evidence" value="ECO:0007669"/>
    <property type="project" value="UniProtKB-SubCell"/>
</dbReference>
<dbReference type="GO" id="GO:0015379">
    <property type="term" value="F:potassium:chloride symporter activity"/>
    <property type="evidence" value="ECO:0007669"/>
    <property type="project" value="InterPro"/>
</dbReference>
<organism evidence="15 16">
    <name type="scientific">Parahaliea aestuarii</name>
    <dbReference type="NCBI Taxonomy" id="1852021"/>
    <lineage>
        <taxon>Bacteria</taxon>
        <taxon>Pseudomonadati</taxon>
        <taxon>Pseudomonadota</taxon>
        <taxon>Gammaproteobacteria</taxon>
        <taxon>Cellvibrionales</taxon>
        <taxon>Halieaceae</taxon>
        <taxon>Parahaliea</taxon>
    </lineage>
</organism>
<feature type="transmembrane region" description="Helical" evidence="14">
    <location>
        <begin position="280"/>
        <end position="299"/>
    </location>
</feature>
<dbReference type="AlphaFoldDB" id="A0A5C8ZWV0"/>
<evidence type="ECO:0000256" key="12">
    <source>
        <dbReference type="PIRNR" id="PIRNR006247"/>
    </source>
</evidence>
<feature type="binding site" evidence="13">
    <location>
        <position position="221"/>
    </location>
    <ligand>
        <name>K(+)</name>
        <dbReference type="ChEBI" id="CHEBI:29103"/>
    </ligand>
</feature>
<keyword evidence="11 12" id="KW-0472">Membrane</keyword>
<keyword evidence="8 12" id="KW-0630">Potassium</keyword>
<evidence type="ECO:0000256" key="13">
    <source>
        <dbReference type="PIRSR" id="PIRSR006247-1"/>
    </source>
</evidence>
<evidence type="ECO:0000256" key="10">
    <source>
        <dbReference type="ARBA" id="ARBA00023065"/>
    </source>
</evidence>
<name>A0A5C8ZWV0_9GAMM</name>
<dbReference type="PIRSF" id="PIRSF006247">
    <property type="entry name" value="TrkH"/>
    <property type="match status" value="1"/>
</dbReference>
<comment type="caution">
    <text evidence="15">The sequence shown here is derived from an EMBL/GenBank/DDBJ whole genome shotgun (WGS) entry which is preliminary data.</text>
</comment>
<keyword evidence="5 12" id="KW-0997">Cell inner membrane</keyword>
<gene>
    <name evidence="15" type="ORF">FVW59_07855</name>
</gene>
<feature type="binding site" evidence="13">
    <location>
        <position position="434"/>
    </location>
    <ligand>
        <name>K(+)</name>
        <dbReference type="ChEBI" id="CHEBI:29103"/>
    </ligand>
</feature>
<evidence type="ECO:0000256" key="11">
    <source>
        <dbReference type="ARBA" id="ARBA00023136"/>
    </source>
</evidence>
<dbReference type="PANTHER" id="PTHR32024">
    <property type="entry name" value="TRK SYSTEM POTASSIUM UPTAKE PROTEIN TRKG-RELATED"/>
    <property type="match status" value="1"/>
</dbReference>
<evidence type="ECO:0000313" key="16">
    <source>
        <dbReference type="Proteomes" id="UP000321933"/>
    </source>
</evidence>
<evidence type="ECO:0000256" key="9">
    <source>
        <dbReference type="ARBA" id="ARBA00022989"/>
    </source>
</evidence>
<reference evidence="15 16" key="1">
    <citation type="submission" date="2019-08" db="EMBL/GenBank/DDBJ databases">
        <title>Parahaliea maris sp. nov., isolated from the surface seawater.</title>
        <authorList>
            <person name="Liu Y."/>
        </authorList>
    </citation>
    <scope>NUCLEOTIDE SEQUENCE [LARGE SCALE GENOMIC DNA]</scope>
    <source>
        <strain evidence="15 16">S2-26</strain>
    </source>
</reference>
<dbReference type="RefSeq" id="WP_148063705.1">
    <property type="nucleotide sequence ID" value="NZ_VRYZ01000003.1"/>
</dbReference>
<comment type="similarity">
    <text evidence="2 12">Belongs to the TrkH potassium transport family.</text>
</comment>
<keyword evidence="3 12" id="KW-0813">Transport</keyword>
<feature type="binding site" evidence="13">
    <location>
        <position position="111"/>
    </location>
    <ligand>
        <name>K(+)</name>
        <dbReference type="ChEBI" id="CHEBI:29103"/>
    </ligand>
</feature>
<evidence type="ECO:0000256" key="6">
    <source>
        <dbReference type="ARBA" id="ARBA00022538"/>
    </source>
</evidence>
<keyword evidence="9 14" id="KW-1133">Transmembrane helix</keyword>
<proteinExistence type="inferred from homology"/>
<dbReference type="EMBL" id="VRYZ01000003">
    <property type="protein sequence ID" value="TXS92329.1"/>
    <property type="molecule type" value="Genomic_DNA"/>
</dbReference>
<feature type="transmembrane region" description="Helical" evidence="14">
    <location>
        <begin position="69"/>
        <end position="90"/>
    </location>
</feature>
<keyword evidence="6 12" id="KW-0633">Potassium transport</keyword>
<dbReference type="Proteomes" id="UP000321933">
    <property type="component" value="Unassembled WGS sequence"/>
</dbReference>
<dbReference type="NCBIfam" id="TIGR00933">
    <property type="entry name" value="2a38"/>
    <property type="match status" value="1"/>
</dbReference>